<sequence>MNGKKWMTVTLLSSVLVACGGGGGGGTTTGSGTASSGGVSFSSSMAARLGSKAYTESQGNTELAPISTTNAAQFIFLFLFSIYESDLKALGYVYRPSEAGLPPDDISSDAVSDDIVADFEKINNKQSSQERSAYDNTGSIACDISGSMFISGTIDTNTSRGTRKVSYSDCVNEPGLFRKQGVVTIDVAARDGTTGTYTDYTVNFQGLSVSTNANYFVYTGLQHVTRGLINGDWIKVLVETDLKRDDQAGYIYLDSTRNDIDLRGRSVSGQLCHGNYGCVNVSTTVPYNVDYASGEINMVGASNSVLQLYYNKPTGELFAHIDGNGSGVWGNPVRVSDLFN</sequence>
<proteinExistence type="predicted"/>
<name>A0A7L6AVC0_9GAMM</name>
<evidence type="ECO:0008006" key="4">
    <source>
        <dbReference type="Google" id="ProtNLM"/>
    </source>
</evidence>
<protein>
    <recommendedName>
        <fullName evidence="4">Lipoprotein</fullName>
    </recommendedName>
</protein>
<keyword evidence="3" id="KW-1185">Reference proteome</keyword>
<keyword evidence="1" id="KW-0732">Signal</keyword>
<gene>
    <name evidence="2" type="ORF">HZT40_17020</name>
</gene>
<evidence type="ECO:0000313" key="3">
    <source>
        <dbReference type="Proteomes" id="UP000510621"/>
    </source>
</evidence>
<organism evidence="2 3">
    <name type="scientific">Candidatus Thiothrix singaporensis</name>
    <dbReference type="NCBI Taxonomy" id="2799669"/>
    <lineage>
        <taxon>Bacteria</taxon>
        <taxon>Pseudomonadati</taxon>
        <taxon>Pseudomonadota</taxon>
        <taxon>Gammaproteobacteria</taxon>
        <taxon>Thiotrichales</taxon>
        <taxon>Thiotrichaceae</taxon>
        <taxon>Thiothrix</taxon>
    </lineage>
</organism>
<evidence type="ECO:0000256" key="1">
    <source>
        <dbReference type="SAM" id="SignalP"/>
    </source>
</evidence>
<dbReference type="Proteomes" id="UP000510621">
    <property type="component" value="Chromosome"/>
</dbReference>
<feature type="chain" id="PRO_5029701715" description="Lipoprotein" evidence="1">
    <location>
        <begin position="21"/>
        <end position="340"/>
    </location>
</feature>
<dbReference type="AlphaFoldDB" id="A0A7L6AVC0"/>
<accession>A0A7L6AVC0</accession>
<dbReference type="KEGG" id="this:HZT40_17020"/>
<dbReference type="PROSITE" id="PS51257">
    <property type="entry name" value="PROKAR_LIPOPROTEIN"/>
    <property type="match status" value="1"/>
</dbReference>
<reference evidence="2" key="1">
    <citation type="submission" date="2020-06" db="EMBL/GenBank/DDBJ databases">
        <title>Analysis procedures for assessing recovery of high quality, complete, closed genomes from Nanopore long read metagenome sequencing.</title>
        <authorList>
            <person name="Bessarab I."/>
            <person name="Arumugam K."/>
            <person name="Haryono M."/>
            <person name="Liu X."/>
            <person name="Roy S."/>
            <person name="Zuniga-Montanez R.E."/>
            <person name="Qiu G."/>
            <person name="Drautz-Moses D.I."/>
            <person name="Law Y.Y."/>
            <person name="Wuertz S."/>
            <person name="Lauro F.M."/>
            <person name="Huson D.H."/>
            <person name="Williams R.B."/>
        </authorList>
    </citation>
    <scope>NUCLEOTIDE SEQUENCE [LARGE SCALE GENOMIC DNA]</scope>
    <source>
        <strain evidence="2">SSD2</strain>
    </source>
</reference>
<evidence type="ECO:0000313" key="2">
    <source>
        <dbReference type="EMBL" id="QLQ33012.1"/>
    </source>
</evidence>
<dbReference type="EMBL" id="CP059265">
    <property type="protein sequence ID" value="QLQ33012.1"/>
    <property type="molecule type" value="Genomic_DNA"/>
</dbReference>
<feature type="signal peptide" evidence="1">
    <location>
        <begin position="1"/>
        <end position="20"/>
    </location>
</feature>